<reference evidence="5 6" key="1">
    <citation type="submission" date="2016-10" db="EMBL/GenBank/DDBJ databases">
        <authorList>
            <person name="de Groot N.N."/>
        </authorList>
    </citation>
    <scope>NUCLEOTIDE SEQUENCE [LARGE SCALE GENOMIC DNA]</scope>
    <source>
        <strain evidence="5 6">DSM 5522</strain>
    </source>
</reference>
<feature type="chain" id="PRO_5038639457" evidence="3">
    <location>
        <begin position="35"/>
        <end position="1851"/>
    </location>
</feature>
<proteinExistence type="predicted"/>
<protein>
    <submittedName>
        <fullName evidence="5">Putative cell wall binding repeat-containing protein</fullName>
    </submittedName>
</protein>
<dbReference type="Pfam" id="PF19127">
    <property type="entry name" value="Choline_bind_3"/>
    <property type="match status" value="3"/>
</dbReference>
<feature type="repeat" description="Cell wall-binding" evidence="2">
    <location>
        <begin position="1809"/>
        <end position="1828"/>
    </location>
</feature>
<dbReference type="Proteomes" id="UP000198838">
    <property type="component" value="Unassembled WGS sequence"/>
</dbReference>
<keyword evidence="1" id="KW-0677">Repeat</keyword>
<dbReference type="InterPro" id="IPR018711">
    <property type="entry name" value="NAGPA"/>
</dbReference>
<organism evidence="5 6">
    <name type="scientific">Acetitomaculum ruminis DSM 5522</name>
    <dbReference type="NCBI Taxonomy" id="1120918"/>
    <lineage>
        <taxon>Bacteria</taxon>
        <taxon>Bacillati</taxon>
        <taxon>Bacillota</taxon>
        <taxon>Clostridia</taxon>
        <taxon>Lachnospirales</taxon>
        <taxon>Lachnospiraceae</taxon>
        <taxon>Acetitomaculum</taxon>
    </lineage>
</organism>
<dbReference type="PANTHER" id="PTHR40446:SF2">
    <property type="entry name" value="N-ACETYLGLUCOSAMINE-1-PHOSPHODIESTER ALPHA-N-ACETYLGLUCOSAMINIDASE"/>
    <property type="match status" value="1"/>
</dbReference>
<dbReference type="PROSITE" id="PS51170">
    <property type="entry name" value="CW"/>
    <property type="match status" value="5"/>
</dbReference>
<dbReference type="Pfam" id="PF01473">
    <property type="entry name" value="Choline_bind_1"/>
    <property type="match status" value="4"/>
</dbReference>
<evidence type="ECO:0000313" key="6">
    <source>
        <dbReference type="Proteomes" id="UP000198838"/>
    </source>
</evidence>
<dbReference type="STRING" id="1120918.SAMN05216249_11243"/>
<evidence type="ECO:0000256" key="2">
    <source>
        <dbReference type="PROSITE-ProRule" id="PRU00591"/>
    </source>
</evidence>
<gene>
    <name evidence="5" type="ORF">SAMN05216249_11243</name>
</gene>
<keyword evidence="3" id="KW-0732">Signal</keyword>
<evidence type="ECO:0000259" key="4">
    <source>
        <dbReference type="Pfam" id="PF09992"/>
    </source>
</evidence>
<feature type="repeat" description="Cell wall-binding" evidence="2">
    <location>
        <begin position="1317"/>
        <end position="1336"/>
    </location>
</feature>
<evidence type="ECO:0000256" key="1">
    <source>
        <dbReference type="ARBA" id="ARBA00022737"/>
    </source>
</evidence>
<dbReference type="EMBL" id="FOJY01000012">
    <property type="protein sequence ID" value="SFB18927.1"/>
    <property type="molecule type" value="Genomic_DNA"/>
</dbReference>
<feature type="repeat" description="Cell wall-binding" evidence="2">
    <location>
        <begin position="1577"/>
        <end position="1596"/>
    </location>
</feature>
<dbReference type="InterPro" id="IPR018337">
    <property type="entry name" value="Cell_wall/Cho-bd_repeat"/>
</dbReference>
<feature type="domain" description="Phosphodiester glycosidase" evidence="4">
    <location>
        <begin position="143"/>
        <end position="321"/>
    </location>
</feature>
<keyword evidence="6" id="KW-1185">Reference proteome</keyword>
<evidence type="ECO:0000256" key="3">
    <source>
        <dbReference type="SAM" id="SignalP"/>
    </source>
</evidence>
<evidence type="ECO:0000313" key="5">
    <source>
        <dbReference type="EMBL" id="SFB18927.1"/>
    </source>
</evidence>
<sequence>MKGMKKKKFFSGKVLAVMGLSLVVTMLSTLSVLADKDVSKDENSSELPGTFVSETHDVFSRKTSTLAPGISQDIVFAYNKEGSQMAYYVMTADITKEDVSVYANYKDNQCQEFGMEKLTAQLSTAQKKHSNPEDKENYIENYNVIGGVNADFYNMTTGKPSGAFVMEGKVVNNANNRPWFAVLDDGSAAIGYNNKDWANVANHVKEAVGGSVVLVWDGKDVTANASGNYNTDRHSRTCVGITKEGKVVLMVLDGRQEPFSAGGSMHELAQIMLEAGCVSAINLDGGGSTTFAAKQEGENNISIVNRPSDGSERSISSSLMVVSTAVPTDKFDHAILSAQSDYVTPLSKVNIQAKGVSQVGTKANLPEDYSFVLEDESFGSISDNTFVSNGKTGDAVVEMIYQGKVVGKTSIHVVIPDSIAFSQSQTTVPYGKNAELVINALYGLNQVTVKESDFDFVLENENAGKMNGFLFEATDDESIGSTKVTATLVHNKELKSEIEVSLGKGSEVIFDFENEEDILKFGSGYNNSYNYVVPDNSISRANSQNGKVHSGNGALALNIDYSTSLESGYQLACLSYKGDELLLKNATSFGAWFYIPDEFDAGWIRFVLYPVKEIDQEGNTTISGSTVTGQILDGDSVSTTGFVSKFEESGWHYISCDLSNYKGLSLKSNAYFLQFYISDRDGSSFDYYFKEHKSLNSKFTFYIDDITVDYSSAVADREAPVFSNFTYATKNMSDAVELKGQTVDSDVLSFNVNLKDNTKKTNYTGVDKDSIKAYVDGVEKDFTYKNGIVALEDVKLSDGLHKIKFSAKDMAGNYNSIIRTVNIKADSLENTIKVVAHDKSLNRILLGSTYYVDLVATDISKVEEVEVDLDLNNMSVWQLDNMTVADGFEASYKILEDNIAKITIKKVYKTELTGETILAFLPIKTWELKMNYIYASGNKMGSQALTYAQFKQMKEFWPIDISVEVDRGLVTFTDGQKSTFSGETVQVDTEMWANYANMNAKEPQYLKEWNGGHIHQAEALEDKEASLTESGYRGRTYCPVCNSIVDWGTTIPKLIADGWHGDSYYVNNEKLTGIKAIDGIYYDFGEDGICKDKTKYTGLFYDEEVGAYRYLQVGKLASGWKMIDNEWYYFMPRKYIAASGKYSYRGISYCFEETGKLISGVWVEFEGSYKYYYGPDYYKREWANIDGKKYYFDRAGYPYKGVHYVKESFDLYYQWYDFGEDGAIVRKIEDTGFYKVDGTLYFVKDGISEYFGLFVYEGNYYYAKSDYSLVTGKYEINKSNGLLPDGEYVFDENGVLTTGGWVTNSKGTQYWENGNYSKGWKEIEGNTYYFDSKGYMAVGVKVVDGISYIFGDDGVYTNSKFTGFIELSGKTYYYDDGVKVTGWKEINGSYYYFHNNAKASNNGYMYTGSVTISKVNYIFASDGKLTEPGIYTDKKGTRRYLAGEYLKGLQKIGDDTYYFDETNGYMYKGSLKLGDKVYIFNEDGKLVETQESEKLNGLVTIDGKTYFYENNEAVTGWKEIEGYYYYFDKNTKAALTGENQIVDKHKYNFDAKGVLLSGEKFYKGARGYQYFFAGHYVTGEQVIDGNTYYFDSRGYMQTGVVKDGDLYYYFGQTETVDYGIRLEQPYTGFAIFSGKKYYIKDGIKQTGWQVINGNIYYLHKNEAAASNGYIYTGTKKISGVTYIFNTDDINSENYGKLEELGSLTKKNITSYYWYGNLVNGIRVIDTNVYYFDEKGQMVKSAEVNLNGEKLIFGEDGKMTDANGTVITLGDSFSVVAGQSYYLAEGKSQYGWLEVDGEKYYFEPMTTAMVKGFYEISGKTYYFDQDGKMLYGCTVEIEGIQYSFADDGVLQN</sequence>
<name>A0A1I0Z0T8_9FIRM</name>
<dbReference type="PANTHER" id="PTHR40446">
    <property type="entry name" value="N-ACETYLGLUCOSAMINE-1-PHOSPHODIESTER ALPHA-N-ACETYLGLUCOSAMINIDASE"/>
    <property type="match status" value="1"/>
</dbReference>
<accession>A0A1I0Z0T8</accession>
<feature type="signal peptide" evidence="3">
    <location>
        <begin position="1"/>
        <end position="34"/>
    </location>
</feature>
<dbReference type="OrthoDB" id="177750at2"/>
<dbReference type="SUPFAM" id="SSF69360">
    <property type="entry name" value="Cell wall binding repeat"/>
    <property type="match status" value="4"/>
</dbReference>
<dbReference type="Gene3D" id="2.10.270.10">
    <property type="entry name" value="Cholin Binding"/>
    <property type="match status" value="10"/>
</dbReference>
<feature type="repeat" description="Cell wall-binding" evidence="2">
    <location>
        <begin position="1380"/>
        <end position="1399"/>
    </location>
</feature>
<dbReference type="Pfam" id="PF09992">
    <property type="entry name" value="NAGPA"/>
    <property type="match status" value="1"/>
</dbReference>
<feature type="repeat" description="Cell wall-binding" evidence="2">
    <location>
        <begin position="1514"/>
        <end position="1533"/>
    </location>
</feature>